<dbReference type="OrthoDB" id="5427070at2759"/>
<dbReference type="HOGENOM" id="CLU_092550_0_1_1"/>
<organism evidence="2 3">
    <name type="scientific">Hapsidospora chrysogenum (strain ATCC 11550 / CBS 779.69 / DSM 880 / IAM 14645 / JCM 23072 / IMI 49137)</name>
    <name type="common">Acremonium chrysogenum</name>
    <dbReference type="NCBI Taxonomy" id="857340"/>
    <lineage>
        <taxon>Eukaryota</taxon>
        <taxon>Fungi</taxon>
        <taxon>Dikarya</taxon>
        <taxon>Ascomycota</taxon>
        <taxon>Pezizomycotina</taxon>
        <taxon>Sordariomycetes</taxon>
        <taxon>Hypocreomycetidae</taxon>
        <taxon>Hypocreales</taxon>
        <taxon>Bionectriaceae</taxon>
        <taxon>Hapsidospora</taxon>
    </lineage>
</organism>
<keyword evidence="1" id="KW-1133">Transmembrane helix</keyword>
<comment type="caution">
    <text evidence="2">The sequence shown here is derived from an EMBL/GenBank/DDBJ whole genome shotgun (WGS) entry which is preliminary data.</text>
</comment>
<evidence type="ECO:0000256" key="1">
    <source>
        <dbReference type="SAM" id="Phobius"/>
    </source>
</evidence>
<keyword evidence="1" id="KW-0472">Membrane</keyword>
<dbReference type="STRING" id="857340.A0A086TC82"/>
<evidence type="ECO:0000313" key="2">
    <source>
        <dbReference type="EMBL" id="KFH46964.1"/>
    </source>
</evidence>
<sequence>MGGKASSLKDLQTLVVPAVISLLLFLTGTYILLPAWRRYRARYAQYLPIDSLSSGTWSLRDRLTARLAAFANRREDRHLVPGAVDIDHRDEDVDDGEELGDVDDRMRRAIESHERVAGGRPDNHRRLSRE</sequence>
<keyword evidence="3" id="KW-1185">Reference proteome</keyword>
<accession>A0A086TC82</accession>
<reference evidence="3" key="1">
    <citation type="journal article" date="2014" name="Genome Announc.">
        <title>Genome sequence and annotation of Acremonium chrysogenum, producer of the beta-lactam antibiotic cephalosporin C.</title>
        <authorList>
            <person name="Terfehr D."/>
            <person name="Dahlmann T.A."/>
            <person name="Specht T."/>
            <person name="Zadra I."/>
            <person name="Kuernsteiner H."/>
            <person name="Kueck U."/>
        </authorList>
    </citation>
    <scope>NUCLEOTIDE SEQUENCE [LARGE SCALE GENOMIC DNA]</scope>
    <source>
        <strain evidence="3">ATCC 11550 / CBS 779.69 / DSM 880 / IAM 14645 / JCM 23072 / IMI 49137</strain>
    </source>
</reference>
<protein>
    <submittedName>
        <fullName evidence="2">Uncharacterized protein</fullName>
    </submittedName>
</protein>
<dbReference type="AlphaFoldDB" id="A0A086TC82"/>
<dbReference type="Proteomes" id="UP000029964">
    <property type="component" value="Unassembled WGS sequence"/>
</dbReference>
<dbReference type="EMBL" id="JPKY01000014">
    <property type="protein sequence ID" value="KFH46964.1"/>
    <property type="molecule type" value="Genomic_DNA"/>
</dbReference>
<proteinExistence type="predicted"/>
<name>A0A086TC82_HAPC1</name>
<keyword evidence="1" id="KW-0812">Transmembrane</keyword>
<feature type="transmembrane region" description="Helical" evidence="1">
    <location>
        <begin position="14"/>
        <end position="33"/>
    </location>
</feature>
<evidence type="ECO:0000313" key="3">
    <source>
        <dbReference type="Proteomes" id="UP000029964"/>
    </source>
</evidence>
<gene>
    <name evidence="2" type="ORF">ACRE_022350</name>
</gene>